<evidence type="ECO:0000313" key="5">
    <source>
        <dbReference type="Proteomes" id="UP000183561"/>
    </source>
</evidence>
<evidence type="ECO:0000259" key="2">
    <source>
        <dbReference type="Pfam" id="PF24088"/>
    </source>
</evidence>
<accession>A0A1H4IHS3</accession>
<sequence>MRTTKLIPLAAALTAGLLLAGCSADGEPTGASGGDAPTTANVDKAALDTGDYPTTPAPPYGYADPTSAGSIEGQRLSEFTTLPYEIDADLTEVKMPTGPLKDGGAVSMLISGNVSQVALDNGMMTGFSTVASTPGRDNSRSVLHAVLRFGDNAAATAAAEGIYQGLLTEDSGMGLPVPENIDVLPNTKVTVHDIPDLKKVDVNALTVHGDYIIYTWASAPTDQKDWTAKSVAKALQLQEPLLDKFPATPKDKTKELKIDQNDLLIYAVPNKEGDARQTSQMAVYGPRGMAHRSTNPQLTYEVLTGAGVEHAASYNTSVYRAASADDAITVLDAFVDDLTAAGFAAAPAPAGLPDAKCLAKDTTSGEENYCYVVNGRYMGEAGGLDKKDVDQQIAAQYLILEQADQDAE</sequence>
<gene>
    <name evidence="4" type="ORF">SAMN04490239_0752</name>
</gene>
<feature type="domain" description="DUF7373" evidence="2">
    <location>
        <begin position="63"/>
        <end position="257"/>
    </location>
</feature>
<dbReference type="RefSeq" id="WP_244163472.1">
    <property type="nucleotide sequence ID" value="NZ_FNSV01000004.1"/>
</dbReference>
<dbReference type="PROSITE" id="PS51257">
    <property type="entry name" value="PROKAR_LIPOPROTEIN"/>
    <property type="match status" value="1"/>
</dbReference>
<protein>
    <submittedName>
        <fullName evidence="4">Uncharacterized protein</fullName>
    </submittedName>
</protein>
<dbReference type="Pfam" id="PF24088">
    <property type="entry name" value="DUF7373"/>
    <property type="match status" value="1"/>
</dbReference>
<organism evidence="4 5">
    <name type="scientific">Rhodococcus koreensis</name>
    <dbReference type="NCBI Taxonomy" id="99653"/>
    <lineage>
        <taxon>Bacteria</taxon>
        <taxon>Bacillati</taxon>
        <taxon>Actinomycetota</taxon>
        <taxon>Actinomycetes</taxon>
        <taxon>Mycobacteriales</taxon>
        <taxon>Nocardiaceae</taxon>
        <taxon>Rhodococcus</taxon>
    </lineage>
</organism>
<proteinExistence type="predicted"/>
<keyword evidence="5" id="KW-1185">Reference proteome</keyword>
<reference evidence="5" key="1">
    <citation type="submission" date="2016-10" db="EMBL/GenBank/DDBJ databases">
        <authorList>
            <person name="Varghese N."/>
            <person name="Submissions S."/>
        </authorList>
    </citation>
    <scope>NUCLEOTIDE SEQUENCE [LARGE SCALE GENOMIC DNA]</scope>
    <source>
        <strain evidence="5">DSM 44498</strain>
    </source>
</reference>
<dbReference type="AlphaFoldDB" id="A0A1H4IHS3"/>
<evidence type="ECO:0000256" key="1">
    <source>
        <dbReference type="SAM" id="SignalP"/>
    </source>
</evidence>
<dbReference type="InterPro" id="IPR056463">
    <property type="entry name" value="DUF7373_C"/>
</dbReference>
<evidence type="ECO:0000313" key="4">
    <source>
        <dbReference type="EMBL" id="SEB33530.1"/>
    </source>
</evidence>
<keyword evidence="1" id="KW-0732">Signal</keyword>
<name>A0A1H4IHS3_9NOCA</name>
<dbReference type="Proteomes" id="UP000183561">
    <property type="component" value="Unassembled WGS sequence"/>
</dbReference>
<feature type="domain" description="DUF7373" evidence="3">
    <location>
        <begin position="267"/>
        <end position="401"/>
    </location>
</feature>
<dbReference type="EMBL" id="FNSV01000004">
    <property type="protein sequence ID" value="SEB33530.1"/>
    <property type="molecule type" value="Genomic_DNA"/>
</dbReference>
<evidence type="ECO:0000259" key="3">
    <source>
        <dbReference type="Pfam" id="PF24092"/>
    </source>
</evidence>
<feature type="signal peptide" evidence="1">
    <location>
        <begin position="1"/>
        <end position="20"/>
    </location>
</feature>
<dbReference type="InterPro" id="IPR055797">
    <property type="entry name" value="DUF7373"/>
</dbReference>
<dbReference type="Pfam" id="PF24092">
    <property type="entry name" value="DUF7373_C"/>
    <property type="match status" value="1"/>
</dbReference>
<feature type="chain" id="PRO_5038836687" evidence="1">
    <location>
        <begin position="21"/>
        <end position="408"/>
    </location>
</feature>